<evidence type="ECO:0000256" key="3">
    <source>
        <dbReference type="ARBA" id="ARBA00013596"/>
    </source>
</evidence>
<comment type="catalytic activity">
    <reaction evidence="9 11">
        <text>beta-D-fructose 1-phosphate + ATP = beta-D-fructose 1,6-bisphosphate + ADP + H(+)</text>
        <dbReference type="Rhea" id="RHEA:14213"/>
        <dbReference type="ChEBI" id="CHEBI:15378"/>
        <dbReference type="ChEBI" id="CHEBI:30616"/>
        <dbReference type="ChEBI" id="CHEBI:32966"/>
        <dbReference type="ChEBI" id="CHEBI:138881"/>
        <dbReference type="ChEBI" id="CHEBI:456216"/>
        <dbReference type="EC" id="2.7.1.56"/>
    </reaction>
</comment>
<dbReference type="EC" id="2.7.1.56" evidence="2 11"/>
<dbReference type="EMBL" id="JBHMDM010000007">
    <property type="protein sequence ID" value="MFB9377966.1"/>
    <property type="molecule type" value="Genomic_DNA"/>
</dbReference>
<dbReference type="InterPro" id="IPR029056">
    <property type="entry name" value="Ribokinase-like"/>
</dbReference>
<comment type="caution">
    <text evidence="14">The sequence shown here is derived from an EMBL/GenBank/DDBJ whole genome shotgun (WGS) entry which is preliminary data.</text>
</comment>
<dbReference type="SUPFAM" id="SSF53613">
    <property type="entry name" value="Ribokinase-like"/>
    <property type="match status" value="1"/>
</dbReference>
<evidence type="ECO:0000256" key="12">
    <source>
        <dbReference type="SAM" id="MobiDB-lite"/>
    </source>
</evidence>
<keyword evidence="6 11" id="KW-0418">Kinase</keyword>
<protein>
    <recommendedName>
        <fullName evidence="3 11">1-phosphofructokinase</fullName>
        <shortName evidence="11">Fru1PK</shortName>
        <ecNumber evidence="2 11">2.7.1.56</ecNumber>
    </recommendedName>
    <alternativeName>
        <fullName evidence="8 11">Fructose 1-phosphate kinase</fullName>
    </alternativeName>
</protein>
<sequence length="320" mass="32130">MSARTVLTVTPNPSIDHTVELTVLTRGEVLRSTGSSVEAGGKGVNVARVLARHGHRTVAVLPSGGVDGDRLQAMLAPQQVHAVTTHIAGSIRTNTTVVEADGTTTKINEAGPELAASEVEALLLAVRGRLTVDPAWLVASGSLPPGAPVDLHARIVALGRAAGVATAVDTSGAALAAVVDAGPDLLKPNLEELAELVARELLTVGDVLAAARELLDRGVGEVLVSLGGSGALLVTARGSWWAGGEPLVPRSTVGAGDCTLAGYLHAAGDPADRLATAVAWGRAAVLLPGSTVPGPDESTAGTAGVRVVADPDPDTAVKDL</sequence>
<dbReference type="InterPro" id="IPR011611">
    <property type="entry name" value="PfkB_dom"/>
</dbReference>
<evidence type="ECO:0000256" key="7">
    <source>
        <dbReference type="ARBA" id="ARBA00022840"/>
    </source>
</evidence>
<dbReference type="PIRSF" id="PIRSF000535">
    <property type="entry name" value="1PFK/6PFK/LacC"/>
    <property type="match status" value="1"/>
</dbReference>
<evidence type="ECO:0000256" key="10">
    <source>
        <dbReference type="PIRNR" id="PIRNR000535"/>
    </source>
</evidence>
<evidence type="ECO:0000256" key="6">
    <source>
        <dbReference type="ARBA" id="ARBA00022777"/>
    </source>
</evidence>
<dbReference type="GO" id="GO:0008662">
    <property type="term" value="F:1-phosphofructokinase activity"/>
    <property type="evidence" value="ECO:0007669"/>
    <property type="project" value="UniProtKB-EC"/>
</dbReference>
<name>A0ABV5LVC5_9ACTN</name>
<keyword evidence="5 11" id="KW-0547">Nucleotide-binding</keyword>
<keyword evidence="4 10" id="KW-0808">Transferase</keyword>
<evidence type="ECO:0000256" key="4">
    <source>
        <dbReference type="ARBA" id="ARBA00022679"/>
    </source>
</evidence>
<evidence type="ECO:0000256" key="5">
    <source>
        <dbReference type="ARBA" id="ARBA00022741"/>
    </source>
</evidence>
<dbReference type="RefSeq" id="WP_380137609.1">
    <property type="nucleotide sequence ID" value="NZ_JBHLUI010000008.1"/>
</dbReference>
<evidence type="ECO:0000256" key="2">
    <source>
        <dbReference type="ARBA" id="ARBA00012131"/>
    </source>
</evidence>
<dbReference type="Proteomes" id="UP001589748">
    <property type="component" value="Unassembled WGS sequence"/>
</dbReference>
<dbReference type="CDD" id="cd01164">
    <property type="entry name" value="FruK_PfkB_like"/>
    <property type="match status" value="1"/>
</dbReference>
<proteinExistence type="inferred from homology"/>
<evidence type="ECO:0000313" key="14">
    <source>
        <dbReference type="EMBL" id="MFB9377966.1"/>
    </source>
</evidence>
<evidence type="ECO:0000256" key="9">
    <source>
        <dbReference type="ARBA" id="ARBA00047745"/>
    </source>
</evidence>
<dbReference type="PROSITE" id="PS00583">
    <property type="entry name" value="PFKB_KINASES_1"/>
    <property type="match status" value="1"/>
</dbReference>
<comment type="similarity">
    <text evidence="1 11">Belongs to the carbohydrate kinase PfkB family.</text>
</comment>
<dbReference type="InterPro" id="IPR022463">
    <property type="entry name" value="1-PFruKinase"/>
</dbReference>
<feature type="region of interest" description="Disordered" evidence="12">
    <location>
        <begin position="290"/>
        <end position="320"/>
    </location>
</feature>
<comment type="function">
    <text evidence="11">Catalyzes the ATP-dependent phosphorylation of fructose-l-phosphate to fructose-l,6-bisphosphate.</text>
</comment>
<keyword evidence="15" id="KW-1185">Reference proteome</keyword>
<gene>
    <name evidence="14" type="primary">pfkB</name>
    <name evidence="14" type="ORF">ACFFVI_13420</name>
</gene>
<evidence type="ECO:0000256" key="1">
    <source>
        <dbReference type="ARBA" id="ARBA00010688"/>
    </source>
</evidence>
<evidence type="ECO:0000313" key="15">
    <source>
        <dbReference type="Proteomes" id="UP001589748"/>
    </source>
</evidence>
<accession>A0ABV5LVC5</accession>
<evidence type="ECO:0000256" key="8">
    <source>
        <dbReference type="ARBA" id="ARBA00032802"/>
    </source>
</evidence>
<feature type="domain" description="Carbohydrate kinase PfkB" evidence="13">
    <location>
        <begin position="12"/>
        <end position="284"/>
    </location>
</feature>
<dbReference type="InterPro" id="IPR017583">
    <property type="entry name" value="Tagatose/fructose_Pkinase"/>
</dbReference>
<dbReference type="NCBIfam" id="TIGR03828">
    <property type="entry name" value="pfkB"/>
    <property type="match status" value="1"/>
</dbReference>
<evidence type="ECO:0000259" key="13">
    <source>
        <dbReference type="Pfam" id="PF00294"/>
    </source>
</evidence>
<dbReference type="Pfam" id="PF00294">
    <property type="entry name" value="PfkB"/>
    <property type="match status" value="1"/>
</dbReference>
<dbReference type="InterPro" id="IPR002173">
    <property type="entry name" value="Carboh/pur_kinase_PfkB_CS"/>
</dbReference>
<dbReference type="PANTHER" id="PTHR46566:SF5">
    <property type="entry name" value="1-PHOSPHOFRUCTOKINASE"/>
    <property type="match status" value="1"/>
</dbReference>
<evidence type="ECO:0000256" key="11">
    <source>
        <dbReference type="RuleBase" id="RU369061"/>
    </source>
</evidence>
<dbReference type="Gene3D" id="3.40.1190.20">
    <property type="match status" value="1"/>
</dbReference>
<dbReference type="PANTHER" id="PTHR46566">
    <property type="entry name" value="1-PHOSPHOFRUCTOKINASE-RELATED"/>
    <property type="match status" value="1"/>
</dbReference>
<dbReference type="NCBIfam" id="TIGR03168">
    <property type="entry name" value="1-PFK"/>
    <property type="match status" value="1"/>
</dbReference>
<organism evidence="14 15">
    <name type="scientific">Kineococcus gynurae</name>
    <dbReference type="NCBI Taxonomy" id="452979"/>
    <lineage>
        <taxon>Bacteria</taxon>
        <taxon>Bacillati</taxon>
        <taxon>Actinomycetota</taxon>
        <taxon>Actinomycetes</taxon>
        <taxon>Kineosporiales</taxon>
        <taxon>Kineosporiaceae</taxon>
        <taxon>Kineococcus</taxon>
    </lineage>
</organism>
<keyword evidence="7 11" id="KW-0067">ATP-binding</keyword>
<reference evidence="14 15" key="1">
    <citation type="submission" date="2024-09" db="EMBL/GenBank/DDBJ databases">
        <authorList>
            <person name="Sun Q."/>
            <person name="Mori K."/>
        </authorList>
    </citation>
    <scope>NUCLEOTIDE SEQUENCE [LARGE SCALE GENOMIC DNA]</scope>
    <source>
        <strain evidence="14 15">TISTR 1856</strain>
    </source>
</reference>